<dbReference type="OrthoDB" id="9807853at2"/>
<evidence type="ECO:0000313" key="1">
    <source>
        <dbReference type="EMBL" id="AHF02245.1"/>
    </source>
</evidence>
<dbReference type="RefSeq" id="WP_025299320.1">
    <property type="nucleotide sequence ID" value="NZ_CP007030.1"/>
</dbReference>
<gene>
    <name evidence="1" type="ORF">THIAE_04845</name>
</gene>
<dbReference type="KEGG" id="tao:THIAE_04845"/>
<dbReference type="Proteomes" id="UP000005380">
    <property type="component" value="Chromosome"/>
</dbReference>
<reference evidence="1 2" key="1">
    <citation type="submission" date="2013-12" db="EMBL/GenBank/DDBJ databases">
        <authorList>
            <consortium name="DOE Joint Genome Institute"/>
            <person name="Kappler U."/>
            <person name="Huntemann M."/>
            <person name="Han J."/>
            <person name="Chen A."/>
            <person name="Kyrpides N."/>
            <person name="Mavromatis K."/>
            <person name="Markowitz V."/>
            <person name="Palaniappan K."/>
            <person name="Ivanova N."/>
            <person name="Schaumberg A."/>
            <person name="Pati A."/>
            <person name="Liolios K."/>
            <person name="Nordberg H.P."/>
            <person name="Cantor M.N."/>
            <person name="Hua S.X."/>
            <person name="Woyke T."/>
        </authorList>
    </citation>
    <scope>NUCLEOTIDE SEQUENCE [LARGE SCALE GENOMIC DNA]</scope>
    <source>
        <strain evidence="2">AL2</strain>
    </source>
</reference>
<proteinExistence type="predicted"/>
<evidence type="ECO:0000313" key="2">
    <source>
        <dbReference type="Proteomes" id="UP000005380"/>
    </source>
</evidence>
<accession>W0DUJ5</accession>
<dbReference type="InParanoid" id="W0DUJ5"/>
<protein>
    <recommendedName>
        <fullName evidence="3">Transcriptional regulator</fullName>
    </recommendedName>
</protein>
<keyword evidence="2" id="KW-1185">Reference proteome</keyword>
<name>W0DUJ5_9GAMM</name>
<organism evidence="1 2">
    <name type="scientific">Thiomicrospira aerophila AL3</name>
    <dbReference type="NCBI Taxonomy" id="717772"/>
    <lineage>
        <taxon>Bacteria</taxon>
        <taxon>Pseudomonadati</taxon>
        <taxon>Pseudomonadota</taxon>
        <taxon>Gammaproteobacteria</taxon>
        <taxon>Thiotrichales</taxon>
        <taxon>Piscirickettsiaceae</taxon>
        <taxon>Thiomicrospira</taxon>
    </lineage>
</organism>
<dbReference type="EMBL" id="CP007030">
    <property type="protein sequence ID" value="AHF02245.1"/>
    <property type="molecule type" value="Genomic_DNA"/>
</dbReference>
<sequence>MPTDDPISPEYLKRVPHLLIKGSMKKGEAHHLMGCTERHARDILKGLKNRGVIKDLEDSVRSPFTLHFDSDMLSFLFPSLVPVSKTLI</sequence>
<evidence type="ECO:0008006" key="3">
    <source>
        <dbReference type="Google" id="ProtNLM"/>
    </source>
</evidence>
<dbReference type="AlphaFoldDB" id="W0DUJ5"/>
<dbReference type="STRING" id="717772.THIAE_04845"/>
<dbReference type="HOGENOM" id="CLU_2511641_0_0_6"/>